<protein>
    <recommendedName>
        <fullName evidence="2">Integrase catalytic domain-containing protein</fullName>
    </recommendedName>
</protein>
<evidence type="ECO:0000313" key="3">
    <source>
        <dbReference type="EMBL" id="KAF4745369.1"/>
    </source>
</evidence>
<feature type="compositionally biased region" description="Basic and acidic residues" evidence="1">
    <location>
        <begin position="439"/>
        <end position="451"/>
    </location>
</feature>
<dbReference type="Pfam" id="PF00078">
    <property type="entry name" value="RVT_1"/>
    <property type="match status" value="1"/>
</dbReference>
<evidence type="ECO:0000256" key="1">
    <source>
        <dbReference type="SAM" id="MobiDB-lite"/>
    </source>
</evidence>
<feature type="region of interest" description="Disordered" evidence="1">
    <location>
        <begin position="413"/>
        <end position="469"/>
    </location>
</feature>
<dbReference type="Gene3D" id="3.30.70.270">
    <property type="match status" value="1"/>
</dbReference>
<dbReference type="EMBL" id="JABANO010010312">
    <property type="protein sequence ID" value="KAF4745369.1"/>
    <property type="molecule type" value="Genomic_DNA"/>
</dbReference>
<dbReference type="InterPro" id="IPR041588">
    <property type="entry name" value="Integrase_H2C2"/>
</dbReference>
<dbReference type="InterPro" id="IPR000477">
    <property type="entry name" value="RT_dom"/>
</dbReference>
<feature type="region of interest" description="Disordered" evidence="1">
    <location>
        <begin position="1228"/>
        <end position="1254"/>
    </location>
</feature>
<feature type="compositionally biased region" description="Low complexity" evidence="1">
    <location>
        <begin position="455"/>
        <end position="466"/>
    </location>
</feature>
<proteinExistence type="predicted"/>
<dbReference type="PANTHER" id="PTHR37984:SF5">
    <property type="entry name" value="PROTEIN NYNRIN-LIKE"/>
    <property type="match status" value="1"/>
</dbReference>
<organism evidence="3 4">
    <name type="scientific">Perkinsus olseni</name>
    <name type="common">Perkinsus atlanticus</name>
    <dbReference type="NCBI Taxonomy" id="32597"/>
    <lineage>
        <taxon>Eukaryota</taxon>
        <taxon>Sar</taxon>
        <taxon>Alveolata</taxon>
        <taxon>Perkinsozoa</taxon>
        <taxon>Perkinsea</taxon>
        <taxon>Perkinsida</taxon>
        <taxon>Perkinsidae</taxon>
        <taxon>Perkinsus</taxon>
    </lineage>
</organism>
<accession>A0A7J6TJ88</accession>
<dbReference type="Gene3D" id="1.10.340.70">
    <property type="match status" value="1"/>
</dbReference>
<sequence length="1870" mass="207636">MVNPGDFTTPAAQAGGVSDTVLESSRSANDNSNEQADTQTSAREYAQELLRDSGGNVQRILAQMQALTERVTELESSGNPAFVTPLSGVNALEDEGDESDDLDEFTDMRNKATAAVGAAFATIGARNLLTPLQAVYDKVTVARSTYNSTWATNIPQLHAYFKGSKEDPMAPLRDAKEAEAFTAALQRVTSTLELTHGLTLSNVVCVLLCEMESSGDALVKQKAEDIALCCLKTNDLDEFNQVLKAMAQDEFGGICADLPYGSDYAALPGGELLRDGSTRVWLRILVTMTQVWTRIFFVGVSPDEAKYKWSSIKQKKNEWMNQYLARERQRWQELQASYNFRKLQVPSSYDRVVQLLSSVQADMRKAFSAFARREHLVVEDLTYEVVANKLLSLEHETSMAFPWDWDKDSKTPFSAASDRTKTQDKKDDDSGWSTNKSGGKWDSKGDNKENGGDSGSKAKGGNSNPKGKPKAEIWCSHCYKYTSHNDDKCWRNPSNAANVPDWFRKKFLDKPKDKDAKTDSAKEAKDAPMFMANTGEDDPLAVPAIHARLLQQDGGVSPMIIGVDTLSEYNLIDTSLADHCLEETVDDLPTLAGFRGNKFKPTRRVIVEMSIGGKDLRVKALVIDMDPLCVDMGMVLGAVSMANMHAGILLGDRTFRIDKLRATVPITTLERRAQPDAPFLACPTSDETEDDEVEAIMRKSDDQLLEEARARLKAINYKSPVMQFSIPEAYREGLFQCSAPYNVPSGLVNGVKHKIEKEIDRGHWKRVQRDNDLWISPAFAKDKQRPIPDGPYAGSSEVRLLIDLRKLNDLVQIPDHYHYGGATIEDFTRNIPSDSAWFTCVDIESAFESMDIDPESSKLFCFNIMGEIIQSVVALQGFAYSALFWVYHLRHGLQAALGPSFKTICAVFVDDILVFGRTYRECLARRRVVVAALKALLKIISPKTSDEITQEIECVGLRWSKNGVCLNTENEKTLREALATKPKGSAQLRRLLGSINFAQGAFPGFKMRSELGEAKKVLHGLVNVKPFRLTDQGEAALSVLRSNFANLPLALHSYDELIDGEGQVWVIMCDASDLSIGGALYRYHGTAIEVDADAVQQIDKSFLCAVFSKGLTQCQQAWATYEKEVYSVMVAMSRWFRLVVATTRPSPATTGGGLTTPKVVILTDSMVCLYRWKDYRVPESPLSSVKSRRFLGWCETVSGWRSIPYVVKHCKGLSNDFADLLSRWMAAPTTGPPETTDVPKPTMNTSTRGGMPTPSSYNDTLLVKPFMVNLHQEDSSPDDEPRANEGVRLSQQQAQEVRRALLVDDSTYLGVRLKDIYTIAAEEEGDVDIPEVALKRVKKWIEDKYFVMRETAGEKLLYTTPVIRKDMVKEAGDNYGDYVMVVPGDCNINVVPQVAGSERFDMRQSILYMNHDTIIAAHGSETTTLRSVLTYYWWPSLVKDIRNHRLSCAICQPSSYLSAVGTLPTTRERFKVYSIDFKEIPEELKSRLKLNHEAAIMSCIDLGTGEVTFEYVKDHSVYTVCLFLWTKVIARHGPPAKVCSDQAASFVSAVVAKLAKLFGFTMKTSASRNPTGNSRIERAHKSLGFLLQAMLYSGDGADENDLKVYLAAAEARANFKLAEGEELSVHAAVYGQGPNGFLDEDQEKVDDSEYTEPEIDGIFQAATYACATLADLRDLKAHYNVGYRLTQSHMGKVPKLKEGDRVLHQNVGDEIVKVYVADNNNKPTVAILKSGCKVPINELRPYPEERPIHLGAINIKDDKVAEGEYALIKVDGDKKVSVAKILKIEDDDDITVHICDGGAKSSVFLPLWKVGGDYKRSTTTPTKEANPVVRSISKDDIIFKVELNASSRMTPRSKDRMLSLNVEMASTTST</sequence>
<dbReference type="InterPro" id="IPR043502">
    <property type="entry name" value="DNA/RNA_pol_sf"/>
</dbReference>
<dbReference type="InterPro" id="IPR012337">
    <property type="entry name" value="RNaseH-like_sf"/>
</dbReference>
<dbReference type="Gene3D" id="3.10.10.10">
    <property type="entry name" value="HIV Type 1 Reverse Transcriptase, subunit A, domain 1"/>
    <property type="match status" value="1"/>
</dbReference>
<feature type="non-terminal residue" evidence="3">
    <location>
        <position position="1870"/>
    </location>
</feature>
<feature type="compositionally biased region" description="Polar residues" evidence="1">
    <location>
        <begin position="21"/>
        <end position="42"/>
    </location>
</feature>
<dbReference type="InterPro" id="IPR043128">
    <property type="entry name" value="Rev_trsase/Diguanyl_cyclase"/>
</dbReference>
<dbReference type="GO" id="GO:0003676">
    <property type="term" value="F:nucleic acid binding"/>
    <property type="evidence" value="ECO:0007669"/>
    <property type="project" value="InterPro"/>
</dbReference>
<dbReference type="PROSITE" id="PS50994">
    <property type="entry name" value="INTEGRASE"/>
    <property type="match status" value="1"/>
</dbReference>
<evidence type="ECO:0000313" key="4">
    <source>
        <dbReference type="Proteomes" id="UP000553632"/>
    </source>
</evidence>
<dbReference type="InterPro" id="IPR050951">
    <property type="entry name" value="Retrovirus_Pol_polyprotein"/>
</dbReference>
<feature type="compositionally biased region" description="Polar residues" evidence="1">
    <location>
        <begin position="1242"/>
        <end position="1254"/>
    </location>
</feature>
<feature type="region of interest" description="Disordered" evidence="1">
    <location>
        <begin position="1"/>
        <end position="45"/>
    </location>
</feature>
<keyword evidence="4" id="KW-1185">Reference proteome</keyword>
<dbReference type="SUPFAM" id="SSF53098">
    <property type="entry name" value="Ribonuclease H-like"/>
    <property type="match status" value="1"/>
</dbReference>
<name>A0A7J6TJ88_PEROL</name>
<dbReference type="Pfam" id="PF17921">
    <property type="entry name" value="Integrase_H2C2"/>
    <property type="match status" value="1"/>
</dbReference>
<dbReference type="InterPro" id="IPR036397">
    <property type="entry name" value="RNaseH_sf"/>
</dbReference>
<dbReference type="PANTHER" id="PTHR37984">
    <property type="entry name" value="PROTEIN CBG26694"/>
    <property type="match status" value="1"/>
</dbReference>
<reference evidence="3 4" key="1">
    <citation type="submission" date="2020-04" db="EMBL/GenBank/DDBJ databases">
        <title>Perkinsus olseni comparative genomics.</title>
        <authorList>
            <person name="Bogema D.R."/>
        </authorList>
    </citation>
    <scope>NUCLEOTIDE SEQUENCE [LARGE SCALE GENOMIC DNA]</scope>
    <source>
        <strain evidence="3 4">ATCC PRA-207</strain>
    </source>
</reference>
<dbReference type="GO" id="GO:0015074">
    <property type="term" value="P:DNA integration"/>
    <property type="evidence" value="ECO:0007669"/>
    <property type="project" value="InterPro"/>
</dbReference>
<dbReference type="SUPFAM" id="SSF56672">
    <property type="entry name" value="DNA/RNA polymerases"/>
    <property type="match status" value="1"/>
</dbReference>
<dbReference type="Gene3D" id="3.30.420.10">
    <property type="entry name" value="Ribonuclease H-like superfamily/Ribonuclease H"/>
    <property type="match status" value="1"/>
</dbReference>
<comment type="caution">
    <text evidence="3">The sequence shown here is derived from an EMBL/GenBank/DDBJ whole genome shotgun (WGS) entry which is preliminary data.</text>
</comment>
<dbReference type="Proteomes" id="UP000553632">
    <property type="component" value="Unassembled WGS sequence"/>
</dbReference>
<dbReference type="InterPro" id="IPR001584">
    <property type="entry name" value="Integrase_cat-core"/>
</dbReference>
<evidence type="ECO:0000259" key="2">
    <source>
        <dbReference type="PROSITE" id="PS50994"/>
    </source>
</evidence>
<dbReference type="OMA" id="CLNTENE"/>
<feature type="compositionally biased region" description="Basic and acidic residues" evidence="1">
    <location>
        <begin position="418"/>
        <end position="429"/>
    </location>
</feature>
<gene>
    <name evidence="3" type="ORF">FOZ63_029237</name>
</gene>
<feature type="domain" description="Integrase catalytic" evidence="2">
    <location>
        <begin position="1460"/>
        <end position="1642"/>
    </location>
</feature>